<organism evidence="5 6">
    <name type="scientific">Cohnella fermenti</name>
    <dbReference type="NCBI Taxonomy" id="2565925"/>
    <lineage>
        <taxon>Bacteria</taxon>
        <taxon>Bacillati</taxon>
        <taxon>Bacillota</taxon>
        <taxon>Bacilli</taxon>
        <taxon>Bacillales</taxon>
        <taxon>Paenibacillaceae</taxon>
        <taxon>Cohnella</taxon>
    </lineage>
</organism>
<dbReference type="InterPro" id="IPR057727">
    <property type="entry name" value="WCX_dom"/>
</dbReference>
<evidence type="ECO:0000259" key="4">
    <source>
        <dbReference type="PROSITE" id="PS51000"/>
    </source>
</evidence>
<dbReference type="GO" id="GO:0003700">
    <property type="term" value="F:DNA-binding transcription factor activity"/>
    <property type="evidence" value="ECO:0007669"/>
    <property type="project" value="InterPro"/>
</dbReference>
<dbReference type="InterPro" id="IPR028349">
    <property type="entry name" value="PafC-like"/>
</dbReference>
<evidence type="ECO:0000313" key="5">
    <source>
        <dbReference type="EMBL" id="THF74499.1"/>
    </source>
</evidence>
<dbReference type="Pfam" id="PF25583">
    <property type="entry name" value="WCX"/>
    <property type="match status" value="1"/>
</dbReference>
<dbReference type="InterPro" id="IPR036390">
    <property type="entry name" value="WH_DNA-bd_sf"/>
</dbReference>
<dbReference type="OrthoDB" id="9815009at2"/>
<keyword evidence="1" id="KW-0805">Transcription regulation</keyword>
<dbReference type="InterPro" id="IPR051534">
    <property type="entry name" value="CBASS_pafABC_assoc_protein"/>
</dbReference>
<dbReference type="RefSeq" id="WP_136372574.1">
    <property type="nucleotide sequence ID" value="NZ_SSOB01000040.1"/>
</dbReference>
<evidence type="ECO:0000256" key="3">
    <source>
        <dbReference type="SAM" id="MobiDB-lite"/>
    </source>
</evidence>
<dbReference type="Gene3D" id="1.10.10.10">
    <property type="entry name" value="Winged helix-like DNA-binding domain superfamily/Winged helix DNA-binding domain"/>
    <property type="match status" value="1"/>
</dbReference>
<evidence type="ECO:0000256" key="2">
    <source>
        <dbReference type="ARBA" id="ARBA00023163"/>
    </source>
</evidence>
<dbReference type="InterPro" id="IPR001034">
    <property type="entry name" value="DeoR_HTH"/>
</dbReference>
<protein>
    <submittedName>
        <fullName evidence="5">WYL domain-containing protein</fullName>
    </submittedName>
</protein>
<keyword evidence="2" id="KW-0804">Transcription</keyword>
<evidence type="ECO:0000256" key="1">
    <source>
        <dbReference type="ARBA" id="ARBA00023015"/>
    </source>
</evidence>
<dbReference type="AlphaFoldDB" id="A0A4S4BIP3"/>
<accession>A0A4S4BIP3</accession>
<dbReference type="InterPro" id="IPR026881">
    <property type="entry name" value="WYL_dom"/>
</dbReference>
<dbReference type="PROSITE" id="PS52050">
    <property type="entry name" value="WYL"/>
    <property type="match status" value="1"/>
</dbReference>
<dbReference type="Pfam" id="PF08279">
    <property type="entry name" value="HTH_11"/>
    <property type="match status" value="1"/>
</dbReference>
<dbReference type="InterPro" id="IPR036388">
    <property type="entry name" value="WH-like_DNA-bd_sf"/>
</dbReference>
<dbReference type="PANTHER" id="PTHR34580:SF1">
    <property type="entry name" value="PROTEIN PAFC"/>
    <property type="match status" value="1"/>
</dbReference>
<evidence type="ECO:0000313" key="6">
    <source>
        <dbReference type="Proteomes" id="UP000310636"/>
    </source>
</evidence>
<name>A0A4S4BIP3_9BACL</name>
<gene>
    <name evidence="5" type="ORF">E6C55_25080</name>
</gene>
<dbReference type="PANTHER" id="PTHR34580">
    <property type="match status" value="1"/>
</dbReference>
<dbReference type="PROSITE" id="PS51000">
    <property type="entry name" value="HTH_DEOR_2"/>
    <property type="match status" value="1"/>
</dbReference>
<feature type="region of interest" description="Disordered" evidence="3">
    <location>
        <begin position="197"/>
        <end position="216"/>
    </location>
</feature>
<comment type="caution">
    <text evidence="5">The sequence shown here is derived from an EMBL/GenBank/DDBJ whole genome shotgun (WGS) entry which is preliminary data.</text>
</comment>
<keyword evidence="6" id="KW-1185">Reference proteome</keyword>
<dbReference type="PIRSF" id="PIRSF016838">
    <property type="entry name" value="PafC"/>
    <property type="match status" value="1"/>
</dbReference>
<reference evidence="5 6" key="1">
    <citation type="submission" date="2019-04" db="EMBL/GenBank/DDBJ databases">
        <title>Cohnella sp. nov. isolated from preserved vegetables.</title>
        <authorList>
            <person name="Lin S.-Y."/>
            <person name="Hung M.-H."/>
            <person name="Young C.-C."/>
        </authorList>
    </citation>
    <scope>NUCLEOTIDE SEQUENCE [LARGE SCALE GENOMIC DNA]</scope>
    <source>
        <strain evidence="5 6">CC-MHH1044</strain>
    </source>
</reference>
<proteinExistence type="predicted"/>
<sequence>MRADRLLTILLVLQSNGRATVRELARQLEVSERTVQRDMEALCMSGIPLTAERGAGGGWSLPEGYRTRLTGLTSAEIQALLVLQTSSVVRELALGGASGSALAKLLSALPVAQRSEAELIRQRLHIDMQGWHEPRASAPLLPIVQQAVWEGRKLRIRYGSPVDNNRDDKREKERIVCPWGLVAKLNTWYFVAGPDSLESSSGDGPGENSRAGEEGAPPYVEELRTYRVSRLLEAECLEERFEAPAGFDLADWWERSTARFKESLPWLPAVVRIKGESWKRFSEERYVRVGSVLPEADGWRNAHVEFHTLDSARELLLGYGDSAVALAPAELADAIRQTAANLVRLYGSVDPERRGEAT</sequence>
<dbReference type="EMBL" id="SSOB01000040">
    <property type="protein sequence ID" value="THF74499.1"/>
    <property type="molecule type" value="Genomic_DNA"/>
</dbReference>
<dbReference type="InterPro" id="IPR013196">
    <property type="entry name" value="HTH_11"/>
</dbReference>
<dbReference type="Proteomes" id="UP000310636">
    <property type="component" value="Unassembled WGS sequence"/>
</dbReference>
<feature type="domain" description="HTH deoR-type" evidence="4">
    <location>
        <begin position="2"/>
        <end position="57"/>
    </location>
</feature>
<dbReference type="Pfam" id="PF13280">
    <property type="entry name" value="WYL"/>
    <property type="match status" value="1"/>
</dbReference>
<dbReference type="SUPFAM" id="SSF46785">
    <property type="entry name" value="Winged helix' DNA-binding domain"/>
    <property type="match status" value="1"/>
</dbReference>